<evidence type="ECO:0000313" key="3">
    <source>
        <dbReference type="EMBL" id="ABO59887.1"/>
    </source>
</evidence>
<dbReference type="Proteomes" id="UP000002287">
    <property type="component" value="Plasmid pBVIE01"/>
</dbReference>
<comment type="similarity">
    <text evidence="1">Belongs to the N(4)/N(6)-methyltransferase family.</text>
</comment>
<accession>A4JUD4</accession>
<dbReference type="AlphaFoldDB" id="A4JUD4"/>
<evidence type="ECO:0000313" key="4">
    <source>
        <dbReference type="Proteomes" id="UP000002287"/>
    </source>
</evidence>
<dbReference type="SUPFAM" id="SSF53335">
    <property type="entry name" value="S-adenosyl-L-methionine-dependent methyltransferases"/>
    <property type="match status" value="1"/>
</dbReference>
<name>A4JUD4_BURVG</name>
<dbReference type="GO" id="GO:0008170">
    <property type="term" value="F:N-methyltransferase activity"/>
    <property type="evidence" value="ECO:0007669"/>
    <property type="project" value="InterPro"/>
</dbReference>
<dbReference type="GO" id="GO:0003677">
    <property type="term" value="F:DNA binding"/>
    <property type="evidence" value="ECO:0007669"/>
    <property type="project" value="InterPro"/>
</dbReference>
<feature type="domain" description="DNA methylase adenine-specific" evidence="2">
    <location>
        <begin position="55"/>
        <end position="198"/>
    </location>
</feature>
<dbReference type="KEGG" id="bvi:Bcep1808_7001"/>
<dbReference type="Pfam" id="PF02384">
    <property type="entry name" value="N6_Mtase"/>
    <property type="match status" value="1"/>
</dbReference>
<evidence type="ECO:0000256" key="1">
    <source>
        <dbReference type="ARBA" id="ARBA00006594"/>
    </source>
</evidence>
<dbReference type="InterPro" id="IPR003356">
    <property type="entry name" value="DNA_methylase_A-5"/>
</dbReference>
<dbReference type="InterPro" id="IPR029063">
    <property type="entry name" value="SAM-dependent_MTases_sf"/>
</dbReference>
<dbReference type="PRINTS" id="PR00507">
    <property type="entry name" value="N12N6MTFRASE"/>
</dbReference>
<dbReference type="EMBL" id="CP000617">
    <property type="protein sequence ID" value="ABO59887.1"/>
    <property type="molecule type" value="Genomic_DNA"/>
</dbReference>
<evidence type="ECO:0000259" key="2">
    <source>
        <dbReference type="Pfam" id="PF02384"/>
    </source>
</evidence>
<reference evidence="3 4" key="1">
    <citation type="submission" date="2007-03" db="EMBL/GenBank/DDBJ databases">
        <title>Complete sequence of plasmid pBVIE01 of Burkholderia vietnamiensis G4.</title>
        <authorList>
            <consortium name="US DOE Joint Genome Institute"/>
            <person name="Copeland A."/>
            <person name="Lucas S."/>
            <person name="Lapidus A."/>
            <person name="Barry K."/>
            <person name="Detter J.C."/>
            <person name="Glavina del Rio T."/>
            <person name="Hammon N."/>
            <person name="Israni S."/>
            <person name="Dalin E."/>
            <person name="Tice H."/>
            <person name="Pitluck S."/>
            <person name="Chain P."/>
            <person name="Malfatti S."/>
            <person name="Shin M."/>
            <person name="Vergez L."/>
            <person name="Schmutz J."/>
            <person name="Larimer F."/>
            <person name="Land M."/>
            <person name="Hauser L."/>
            <person name="Kyrpides N."/>
            <person name="Tiedje J."/>
            <person name="Richardson P."/>
        </authorList>
    </citation>
    <scope>NUCLEOTIDE SEQUENCE [LARGE SCALE GENOMIC DNA]</scope>
    <source>
        <strain evidence="4">G4 / LMG 22486</strain>
        <plasmid evidence="3 4">pBVIE01</plasmid>
    </source>
</reference>
<organism evidence="3 4">
    <name type="scientific">Burkholderia vietnamiensis (strain G4 / LMG 22486)</name>
    <name type="common">Burkholderia cepacia (strain R1808)</name>
    <dbReference type="NCBI Taxonomy" id="269482"/>
    <lineage>
        <taxon>Bacteria</taxon>
        <taxon>Pseudomonadati</taxon>
        <taxon>Pseudomonadota</taxon>
        <taxon>Betaproteobacteria</taxon>
        <taxon>Burkholderiales</taxon>
        <taxon>Burkholderiaceae</taxon>
        <taxon>Burkholderia</taxon>
        <taxon>Burkholderia cepacia complex</taxon>
    </lineage>
</organism>
<protein>
    <recommendedName>
        <fullName evidence="2">DNA methylase adenine-specific domain-containing protein</fullName>
    </recommendedName>
</protein>
<geneLocation type="plasmid" evidence="3 4">
    <name>pBVIE01</name>
</geneLocation>
<sequence length="214" mass="23018">MMRFFLSEILVTWGFKPWMTVPDDVRSKTARAISAYDAAIAEEEPFFDILGPLYQELACHGGKQLLGQFFSPWPLAALMATITEPWSSDIDAGRLAVACDPACGSGVMMLATAHTILNAQGPAALKSWSFVGCDIDGICARMMAIQFLANCAVHRIEVGEVIVFCGDSLRVDQPKEIVVHASAPGIKVAPANAPYRQEMVRNAAQSAGVVSENA</sequence>
<dbReference type="HOGENOM" id="CLU_105062_0_0_4"/>
<gene>
    <name evidence="3" type="ordered locus">Bcep1808_7001</name>
</gene>
<proteinExistence type="inferred from homology"/>
<dbReference type="Gene3D" id="3.40.50.150">
    <property type="entry name" value="Vaccinia Virus protein VP39"/>
    <property type="match status" value="1"/>
</dbReference>
<keyword evidence="3" id="KW-0614">Plasmid</keyword>